<dbReference type="Proteomes" id="UP000004358">
    <property type="component" value="Unassembled WGS sequence"/>
</dbReference>
<dbReference type="InterPro" id="IPR032675">
    <property type="entry name" value="LRR_dom_sf"/>
</dbReference>
<dbReference type="InterPro" id="IPR011009">
    <property type="entry name" value="Kinase-like_dom_sf"/>
</dbReference>
<dbReference type="InterPro" id="IPR026906">
    <property type="entry name" value="LRR_5"/>
</dbReference>
<dbReference type="PANTHER" id="PTHR43289:SF6">
    <property type="entry name" value="SERINE_THREONINE-PROTEIN KINASE NEKL-3"/>
    <property type="match status" value="1"/>
</dbReference>
<comment type="caution">
    <text evidence="8">The sequence shown here is derived from an EMBL/GenBank/DDBJ whole genome shotgun (WGS) entry which is preliminary data.</text>
</comment>
<keyword evidence="4" id="KW-0547">Nucleotide-binding</keyword>
<evidence type="ECO:0000256" key="3">
    <source>
        <dbReference type="ARBA" id="ARBA00022679"/>
    </source>
</evidence>
<dbReference type="PROSITE" id="PS50011">
    <property type="entry name" value="PROTEIN_KINASE_DOM"/>
    <property type="match status" value="1"/>
</dbReference>
<feature type="domain" description="Protein kinase" evidence="7">
    <location>
        <begin position="99"/>
        <end position="355"/>
    </location>
</feature>
<evidence type="ECO:0000256" key="6">
    <source>
        <dbReference type="ARBA" id="ARBA00022840"/>
    </source>
</evidence>
<dbReference type="HOGENOM" id="CLU_262882_0_0_0"/>
<evidence type="ECO:0000256" key="5">
    <source>
        <dbReference type="ARBA" id="ARBA00022777"/>
    </source>
</evidence>
<sequence>MDEQSIFLAALEIADFQARAIYLDQACANDPSLRKQVDALLDEHEQSDLFLDVPILKQMAHDRPLEATSGLRLEEQQDIELSFLEPSSVPNSLGRLKHYEIREMIGRGGCGIVLKAFDEKLERIVAIKVMAPELAATSPARQRFLREARATAAIRHDNVVNIYAVEEQPLPFLVMEYIDGETLQQRLDRTGPIEASEVLKIGLQIASGLAAAHAQGLIHRDIKPSNLLIEGGSDRLKITDFGLARSVDDASMTQSGVITGTPLYMSPEQAMGFKLDHRSDLFSLGSVLYAICSGRPPFRAASTVAVMIRVIEDEPRRIDDILSQVPQWLIAIIAKLHAKRPGDRFHTAQEVHDLLANCQSQLERQGHVKLPEEVLAMLMKRQPPPHKQTPKNCAPPSVSNRSLARPTRYQQAVAVVLLILLVSLGATEASGVTQVGSTVIQLFSPAGTLVVEVDDPAVSVTIDGEDLVITGAGAKEIRLKPGQYNVQASKDGKVIRQQLVRVTREGRQIVRVSAEPSIAAMSEPAANLASTEDAPIQYASDSGNWKTDDYANFATGKWVSLIQDKEEFERRVEELEAYGKTSKATFHDGGLDCHLTSFFFPAVSAKQFIFRVRVQYQGGPSHCGLIVEQPGPSYLCYWNCENGAGRFLGLGKTEDKKWKDLIAGTLPFRLPETFEFVVASIDHKITTYLEGKQFLEFDLPHDADEKFIPGVYAHRDGARAIFKDIEFMILPNDAARTSFPGKDNPDYLAAQYVRSRGGRVGLSGHEEEYGSTTILPSPPVKLKSVFFNQAIECTNEEFAVFADCQDIEALTLWAVPTISADGLKHFRRCRNLKVLALPHCDNIGSGLSHLSECDKVTNLMLWATPITREDFLAFADCKLQGVLLSYTPVKDEWLTHLTHPEAFTDLGFSFTQIGDEGLAAFQNSKKIVNLHLEHTKITDVGLAYFHDCRELKSIRLRQTSVTDAGVLPFKHCSKLEELSLATTNVTAAAVEELRAALPNCKITWDGDAKTESPEEKNSDNLAAKYVLSIGGIVRLNGGGTDIHSATELPPAPFRLTHVNFNLCKKATDDGLAVFANCKDIVSLTMRFTPNVTGRGLAYFKNCKDLKELNCNYSPYVSAGLPLLANCKNLEKISLMGVKFTREELRPIAELPLTFVNLGATPVQDEWLSDFTNAESLTYLNFASTKIGDKGLAAFQNCNALQQLSLQDTNITDEGLAYFYDCRDLEILQLQNTKVRDFGLLRFKSCQKLKQVEISKTRVTAAGVDELKKSLPYCTVVWDDVASK</sequence>
<dbReference type="CDD" id="cd14014">
    <property type="entry name" value="STKc_PknB_like"/>
    <property type="match status" value="1"/>
</dbReference>
<dbReference type="SUPFAM" id="SSF56112">
    <property type="entry name" value="Protein kinase-like (PK-like)"/>
    <property type="match status" value="1"/>
</dbReference>
<evidence type="ECO:0000256" key="2">
    <source>
        <dbReference type="ARBA" id="ARBA00022527"/>
    </source>
</evidence>
<dbReference type="SMART" id="SM00220">
    <property type="entry name" value="S_TKc"/>
    <property type="match status" value="1"/>
</dbReference>
<dbReference type="FunFam" id="1.10.510.10:FF:000021">
    <property type="entry name" value="Serine/threonine protein kinase"/>
    <property type="match status" value="1"/>
</dbReference>
<evidence type="ECO:0000313" key="9">
    <source>
        <dbReference type="Proteomes" id="UP000004358"/>
    </source>
</evidence>
<dbReference type="EMBL" id="AANZ01000005">
    <property type="protein sequence ID" value="EAQ81274.1"/>
    <property type="molecule type" value="Genomic_DNA"/>
</dbReference>
<organism evidence="8 9">
    <name type="scientific">Blastopirellula marina DSM 3645</name>
    <dbReference type="NCBI Taxonomy" id="314230"/>
    <lineage>
        <taxon>Bacteria</taxon>
        <taxon>Pseudomonadati</taxon>
        <taxon>Planctomycetota</taxon>
        <taxon>Planctomycetia</taxon>
        <taxon>Pirellulales</taxon>
        <taxon>Pirellulaceae</taxon>
        <taxon>Blastopirellula</taxon>
    </lineage>
</organism>
<dbReference type="RefSeq" id="WP_002652463.1">
    <property type="nucleotide sequence ID" value="NZ_CH672376.1"/>
</dbReference>
<proteinExistence type="predicted"/>
<dbReference type="Gene3D" id="3.30.200.20">
    <property type="entry name" value="Phosphorylase Kinase, domain 1"/>
    <property type="match status" value="1"/>
</dbReference>
<keyword evidence="3" id="KW-0808">Transferase</keyword>
<dbReference type="OrthoDB" id="221884at2"/>
<dbReference type="Pfam" id="PF00069">
    <property type="entry name" value="Pkinase"/>
    <property type="match status" value="1"/>
</dbReference>
<dbReference type="PANTHER" id="PTHR43289">
    <property type="entry name" value="MITOGEN-ACTIVATED PROTEIN KINASE KINASE KINASE 20-RELATED"/>
    <property type="match status" value="1"/>
</dbReference>
<keyword evidence="6" id="KW-0067">ATP-binding</keyword>
<dbReference type="GO" id="GO:0005524">
    <property type="term" value="F:ATP binding"/>
    <property type="evidence" value="ECO:0007669"/>
    <property type="project" value="UniProtKB-KW"/>
</dbReference>
<dbReference type="InterPro" id="IPR000719">
    <property type="entry name" value="Prot_kinase_dom"/>
</dbReference>
<dbReference type="eggNOG" id="COG0515">
    <property type="taxonomic scope" value="Bacteria"/>
</dbReference>
<dbReference type="Gene3D" id="1.10.510.10">
    <property type="entry name" value="Transferase(Phosphotransferase) domain 1"/>
    <property type="match status" value="1"/>
</dbReference>
<dbReference type="EC" id="2.7.11.1" evidence="1"/>
<dbReference type="Gene3D" id="3.80.10.10">
    <property type="entry name" value="Ribonuclease Inhibitor"/>
    <property type="match status" value="4"/>
</dbReference>
<evidence type="ECO:0000313" key="8">
    <source>
        <dbReference type="EMBL" id="EAQ81274.1"/>
    </source>
</evidence>
<protein>
    <recommendedName>
        <fullName evidence="1">non-specific serine/threonine protein kinase</fullName>
        <ecNumber evidence="1">2.7.11.1</ecNumber>
    </recommendedName>
</protein>
<evidence type="ECO:0000256" key="4">
    <source>
        <dbReference type="ARBA" id="ARBA00022741"/>
    </source>
</evidence>
<accession>A3ZQ01</accession>
<dbReference type="InterPro" id="IPR008271">
    <property type="entry name" value="Ser/Thr_kinase_AS"/>
</dbReference>
<dbReference type="GO" id="GO:0004674">
    <property type="term" value="F:protein serine/threonine kinase activity"/>
    <property type="evidence" value="ECO:0007669"/>
    <property type="project" value="UniProtKB-KW"/>
</dbReference>
<evidence type="ECO:0000256" key="1">
    <source>
        <dbReference type="ARBA" id="ARBA00012513"/>
    </source>
</evidence>
<dbReference type="PROSITE" id="PS00108">
    <property type="entry name" value="PROTEIN_KINASE_ST"/>
    <property type="match status" value="1"/>
</dbReference>
<dbReference type="STRING" id="314230.DSM3645_22821"/>
<keyword evidence="2 8" id="KW-0723">Serine/threonine-protein kinase</keyword>
<dbReference type="Gene3D" id="2.60.120.560">
    <property type="entry name" value="Exo-inulinase, domain 1"/>
    <property type="match status" value="1"/>
</dbReference>
<name>A3ZQ01_9BACT</name>
<dbReference type="Pfam" id="PF13306">
    <property type="entry name" value="LRR_5"/>
    <property type="match status" value="3"/>
</dbReference>
<gene>
    <name evidence="8" type="ORF">DSM3645_22821</name>
</gene>
<reference evidence="8 9" key="1">
    <citation type="submission" date="2006-02" db="EMBL/GenBank/DDBJ databases">
        <authorList>
            <person name="Amann R."/>
            <person name="Ferriera S."/>
            <person name="Johnson J."/>
            <person name="Kravitz S."/>
            <person name="Halpern A."/>
            <person name="Remington K."/>
            <person name="Beeson K."/>
            <person name="Tran B."/>
            <person name="Rogers Y.-H."/>
            <person name="Friedman R."/>
            <person name="Venter J.C."/>
        </authorList>
    </citation>
    <scope>NUCLEOTIDE SEQUENCE [LARGE SCALE GENOMIC DNA]</scope>
    <source>
        <strain evidence="8 9">DSM 3645</strain>
    </source>
</reference>
<evidence type="ECO:0000259" key="7">
    <source>
        <dbReference type="PROSITE" id="PS50011"/>
    </source>
</evidence>
<dbReference type="SUPFAM" id="SSF52047">
    <property type="entry name" value="RNI-like"/>
    <property type="match status" value="2"/>
</dbReference>
<keyword evidence="5 8" id="KW-0418">Kinase</keyword>